<evidence type="ECO:0000256" key="1">
    <source>
        <dbReference type="ARBA" id="ARBA00023125"/>
    </source>
</evidence>
<dbReference type="EMBL" id="CP097332">
    <property type="protein sequence ID" value="UQX87107.1"/>
    <property type="molecule type" value="Genomic_DNA"/>
</dbReference>
<sequence>MAGAEPDSARGVYGISVAAELVGTGVQNLRAYEARGLLEPERTEGGTRRYSADDLERLRRIGDLLEAGLNLAGIGMVLNLQDENTQLRAEKEDQQWLPTAPITTASNSPGRSPKRTSSNSKPRSTRG</sequence>
<accession>A0ABY4QV28</accession>
<dbReference type="PANTHER" id="PTHR30204">
    <property type="entry name" value="REDOX-CYCLING DRUG-SENSING TRANSCRIPTIONAL ACTIVATOR SOXR"/>
    <property type="match status" value="1"/>
</dbReference>
<dbReference type="PANTHER" id="PTHR30204:SF58">
    <property type="entry name" value="HTH-TYPE TRANSCRIPTIONAL REGULATOR YFMP"/>
    <property type="match status" value="1"/>
</dbReference>
<dbReference type="Gene3D" id="1.10.1660.10">
    <property type="match status" value="1"/>
</dbReference>
<dbReference type="Proteomes" id="UP001056336">
    <property type="component" value="Chromosome"/>
</dbReference>
<gene>
    <name evidence="4" type="ORF">M6D93_12425</name>
</gene>
<evidence type="ECO:0000256" key="2">
    <source>
        <dbReference type="SAM" id="MobiDB-lite"/>
    </source>
</evidence>
<evidence type="ECO:0000313" key="4">
    <source>
        <dbReference type="EMBL" id="UQX87107.1"/>
    </source>
</evidence>
<dbReference type="PROSITE" id="PS50937">
    <property type="entry name" value="HTH_MERR_2"/>
    <property type="match status" value="1"/>
</dbReference>
<dbReference type="InterPro" id="IPR000551">
    <property type="entry name" value="MerR-type_HTH_dom"/>
</dbReference>
<reference evidence="4" key="2">
    <citation type="submission" date="2022-05" db="EMBL/GenBank/DDBJ databases">
        <authorList>
            <person name="Kim J.-S."/>
            <person name="Lee K."/>
            <person name="Suh M."/>
            <person name="Eom M."/>
            <person name="Kim J.-S."/>
            <person name="Kim D.-S."/>
            <person name="Ko S.-H."/>
            <person name="Shin Y."/>
            <person name="Lee J.-S."/>
        </authorList>
    </citation>
    <scope>NUCLEOTIDE SEQUENCE</scope>
    <source>
        <strain evidence="4">N237</strain>
    </source>
</reference>
<evidence type="ECO:0000313" key="5">
    <source>
        <dbReference type="Proteomes" id="UP001056336"/>
    </source>
</evidence>
<reference evidence="4" key="1">
    <citation type="journal article" date="2018" name="Int. J. Syst. Evol. Microbiol.">
        <title>Jatrophihabitans telluris sp. nov., isolated from sediment soil of lava forest wetlands and the emended description of the genus Jatrophihabitans.</title>
        <authorList>
            <person name="Lee K.C."/>
            <person name="Suh M.K."/>
            <person name="Eom M.K."/>
            <person name="Kim K.K."/>
            <person name="Kim J.S."/>
            <person name="Kim D.S."/>
            <person name="Ko S.H."/>
            <person name="Shin Y.K."/>
            <person name="Lee J.S."/>
        </authorList>
    </citation>
    <scope>NUCLEOTIDE SEQUENCE</scope>
    <source>
        <strain evidence="4">N237</strain>
    </source>
</reference>
<keyword evidence="1" id="KW-0238">DNA-binding</keyword>
<organism evidence="4 5">
    <name type="scientific">Jatrophihabitans telluris</name>
    <dbReference type="NCBI Taxonomy" id="2038343"/>
    <lineage>
        <taxon>Bacteria</taxon>
        <taxon>Bacillati</taxon>
        <taxon>Actinomycetota</taxon>
        <taxon>Actinomycetes</taxon>
        <taxon>Jatrophihabitantales</taxon>
        <taxon>Jatrophihabitantaceae</taxon>
        <taxon>Jatrophihabitans</taxon>
    </lineage>
</organism>
<keyword evidence="5" id="KW-1185">Reference proteome</keyword>
<dbReference type="SUPFAM" id="SSF46955">
    <property type="entry name" value="Putative DNA-binding domain"/>
    <property type="match status" value="1"/>
</dbReference>
<name>A0ABY4QV28_9ACTN</name>
<dbReference type="Pfam" id="PF13411">
    <property type="entry name" value="MerR_1"/>
    <property type="match status" value="1"/>
</dbReference>
<dbReference type="SMART" id="SM00422">
    <property type="entry name" value="HTH_MERR"/>
    <property type="match status" value="1"/>
</dbReference>
<protein>
    <submittedName>
        <fullName evidence="4">MerR family transcriptional regulator</fullName>
    </submittedName>
</protein>
<feature type="region of interest" description="Disordered" evidence="2">
    <location>
        <begin position="88"/>
        <end position="127"/>
    </location>
</feature>
<evidence type="ECO:0000259" key="3">
    <source>
        <dbReference type="PROSITE" id="PS50937"/>
    </source>
</evidence>
<dbReference type="InterPro" id="IPR009061">
    <property type="entry name" value="DNA-bd_dom_put_sf"/>
</dbReference>
<feature type="compositionally biased region" description="Polar residues" evidence="2">
    <location>
        <begin position="101"/>
        <end position="127"/>
    </location>
</feature>
<proteinExistence type="predicted"/>
<feature type="domain" description="HTH merR-type" evidence="3">
    <location>
        <begin position="12"/>
        <end position="80"/>
    </location>
</feature>
<dbReference type="InterPro" id="IPR047057">
    <property type="entry name" value="MerR_fam"/>
</dbReference>